<evidence type="ECO:0000313" key="2">
    <source>
        <dbReference type="EMBL" id="EDW43902.1"/>
    </source>
</evidence>
<keyword evidence="3" id="KW-1185">Reference proteome</keyword>
<evidence type="ECO:0000313" key="3">
    <source>
        <dbReference type="Proteomes" id="UP000001292"/>
    </source>
</evidence>
<organism evidence="3">
    <name type="scientific">Drosophila sechellia</name>
    <name type="common">Fruit fly</name>
    <dbReference type="NCBI Taxonomy" id="7238"/>
    <lineage>
        <taxon>Eukaryota</taxon>
        <taxon>Metazoa</taxon>
        <taxon>Ecdysozoa</taxon>
        <taxon>Arthropoda</taxon>
        <taxon>Hexapoda</taxon>
        <taxon>Insecta</taxon>
        <taxon>Pterygota</taxon>
        <taxon>Neoptera</taxon>
        <taxon>Endopterygota</taxon>
        <taxon>Diptera</taxon>
        <taxon>Brachycera</taxon>
        <taxon>Muscomorpha</taxon>
        <taxon>Ephydroidea</taxon>
        <taxon>Drosophilidae</taxon>
        <taxon>Drosophila</taxon>
        <taxon>Sophophora</taxon>
    </lineage>
</organism>
<dbReference type="Proteomes" id="UP000001292">
    <property type="component" value="Unassembled WGS sequence"/>
</dbReference>
<evidence type="ECO:0000256" key="1">
    <source>
        <dbReference type="SAM" id="MobiDB-lite"/>
    </source>
</evidence>
<dbReference type="HOGENOM" id="CLU_1112327_0_0_1"/>
<dbReference type="EMBL" id="CH480825">
    <property type="protein sequence ID" value="EDW43902.1"/>
    <property type="molecule type" value="Genomic_DNA"/>
</dbReference>
<accession>B4I9M1</accession>
<proteinExistence type="predicted"/>
<dbReference type="AlphaFoldDB" id="B4I9M1"/>
<protein>
    <submittedName>
        <fullName evidence="2">GM18931</fullName>
    </submittedName>
</protein>
<feature type="compositionally biased region" description="Basic and acidic residues" evidence="1">
    <location>
        <begin position="97"/>
        <end position="115"/>
    </location>
</feature>
<reference evidence="2 3" key="1">
    <citation type="journal article" date="2007" name="Nature">
        <title>Evolution of genes and genomes on the Drosophila phylogeny.</title>
        <authorList>
            <consortium name="Drosophila 12 Genomes Consortium"/>
            <person name="Clark A.G."/>
            <person name="Eisen M.B."/>
            <person name="Smith D.R."/>
            <person name="Bergman C.M."/>
            <person name="Oliver B."/>
            <person name="Markow T.A."/>
            <person name="Kaufman T.C."/>
            <person name="Kellis M."/>
            <person name="Gelbart W."/>
            <person name="Iyer V.N."/>
            <person name="Pollard D.A."/>
            <person name="Sackton T.B."/>
            <person name="Larracuente A.M."/>
            <person name="Singh N.D."/>
            <person name="Abad J.P."/>
            <person name="Abt D.N."/>
            <person name="Adryan B."/>
            <person name="Aguade M."/>
            <person name="Akashi H."/>
            <person name="Anderson W.W."/>
            <person name="Aquadro C.F."/>
            <person name="Ardell D.H."/>
            <person name="Arguello R."/>
            <person name="Artieri C.G."/>
            <person name="Barbash D.A."/>
            <person name="Barker D."/>
            <person name="Barsanti P."/>
            <person name="Batterham P."/>
            <person name="Batzoglou S."/>
            <person name="Begun D."/>
            <person name="Bhutkar A."/>
            <person name="Blanco E."/>
            <person name="Bosak S.A."/>
            <person name="Bradley R.K."/>
            <person name="Brand A.D."/>
            <person name="Brent M.R."/>
            <person name="Brooks A.N."/>
            <person name="Brown R.H."/>
            <person name="Butlin R.K."/>
            <person name="Caggese C."/>
            <person name="Calvi B.R."/>
            <person name="Bernardo de Carvalho A."/>
            <person name="Caspi A."/>
            <person name="Castrezana S."/>
            <person name="Celniker S.E."/>
            <person name="Chang J.L."/>
            <person name="Chapple C."/>
            <person name="Chatterji S."/>
            <person name="Chinwalla A."/>
            <person name="Civetta A."/>
            <person name="Clifton S.W."/>
            <person name="Comeron J.M."/>
            <person name="Costello J.C."/>
            <person name="Coyne J.A."/>
            <person name="Daub J."/>
            <person name="David R.G."/>
            <person name="Delcher A.L."/>
            <person name="Delehaunty K."/>
            <person name="Do C.B."/>
            <person name="Ebling H."/>
            <person name="Edwards K."/>
            <person name="Eickbush T."/>
            <person name="Evans J.D."/>
            <person name="Filipski A."/>
            <person name="Findeiss S."/>
            <person name="Freyhult E."/>
            <person name="Fulton L."/>
            <person name="Fulton R."/>
            <person name="Garcia A.C."/>
            <person name="Gardiner A."/>
            <person name="Garfield D.A."/>
            <person name="Garvin B.E."/>
            <person name="Gibson G."/>
            <person name="Gilbert D."/>
            <person name="Gnerre S."/>
            <person name="Godfrey J."/>
            <person name="Good R."/>
            <person name="Gotea V."/>
            <person name="Gravely B."/>
            <person name="Greenberg A.J."/>
            <person name="Griffiths-Jones S."/>
            <person name="Gross S."/>
            <person name="Guigo R."/>
            <person name="Gustafson E.A."/>
            <person name="Haerty W."/>
            <person name="Hahn M.W."/>
            <person name="Halligan D.L."/>
            <person name="Halpern A.L."/>
            <person name="Halter G.M."/>
            <person name="Han M.V."/>
            <person name="Heger A."/>
            <person name="Hillier L."/>
            <person name="Hinrichs A.S."/>
            <person name="Holmes I."/>
            <person name="Hoskins R.A."/>
            <person name="Hubisz M.J."/>
            <person name="Hultmark D."/>
            <person name="Huntley M.A."/>
            <person name="Jaffe D.B."/>
            <person name="Jagadeeshan S."/>
            <person name="Jeck W.R."/>
            <person name="Johnson J."/>
            <person name="Jones C.D."/>
            <person name="Jordan W.C."/>
            <person name="Karpen G.H."/>
            <person name="Kataoka E."/>
            <person name="Keightley P.D."/>
            <person name="Kheradpour P."/>
            <person name="Kirkness E.F."/>
            <person name="Koerich L.B."/>
            <person name="Kristiansen K."/>
            <person name="Kudrna D."/>
            <person name="Kulathinal R.J."/>
            <person name="Kumar S."/>
            <person name="Kwok R."/>
            <person name="Lander E."/>
            <person name="Langley C.H."/>
            <person name="Lapoint R."/>
            <person name="Lazzaro B.P."/>
            <person name="Lee S.J."/>
            <person name="Levesque L."/>
            <person name="Li R."/>
            <person name="Lin C.F."/>
            <person name="Lin M.F."/>
            <person name="Lindblad-Toh K."/>
            <person name="Llopart A."/>
            <person name="Long M."/>
            <person name="Low L."/>
            <person name="Lozovsky E."/>
            <person name="Lu J."/>
            <person name="Luo M."/>
            <person name="Machado C.A."/>
            <person name="Makalowski W."/>
            <person name="Marzo M."/>
            <person name="Matsuda M."/>
            <person name="Matzkin L."/>
            <person name="McAllister B."/>
            <person name="McBride C.S."/>
            <person name="McKernan B."/>
            <person name="McKernan K."/>
            <person name="Mendez-Lago M."/>
            <person name="Minx P."/>
            <person name="Mollenhauer M.U."/>
            <person name="Montooth K."/>
            <person name="Mount S.M."/>
            <person name="Mu X."/>
            <person name="Myers E."/>
            <person name="Negre B."/>
            <person name="Newfeld S."/>
            <person name="Nielsen R."/>
            <person name="Noor M.A."/>
            <person name="O'Grady P."/>
            <person name="Pachter L."/>
            <person name="Papaceit M."/>
            <person name="Parisi M.J."/>
            <person name="Parisi M."/>
            <person name="Parts L."/>
            <person name="Pedersen J.S."/>
            <person name="Pesole G."/>
            <person name="Phillippy A.M."/>
            <person name="Ponting C.P."/>
            <person name="Pop M."/>
            <person name="Porcelli D."/>
            <person name="Powell J.R."/>
            <person name="Prohaska S."/>
            <person name="Pruitt K."/>
            <person name="Puig M."/>
            <person name="Quesneville H."/>
            <person name="Ram K.R."/>
            <person name="Rand D."/>
            <person name="Rasmussen M.D."/>
            <person name="Reed L.K."/>
            <person name="Reenan R."/>
            <person name="Reily A."/>
            <person name="Remington K.A."/>
            <person name="Rieger T.T."/>
            <person name="Ritchie M.G."/>
            <person name="Robin C."/>
            <person name="Rogers Y.H."/>
            <person name="Rohde C."/>
            <person name="Rozas J."/>
            <person name="Rubenfield M.J."/>
            <person name="Ruiz A."/>
            <person name="Russo S."/>
            <person name="Salzberg S.L."/>
            <person name="Sanchez-Gracia A."/>
            <person name="Saranga D.J."/>
            <person name="Sato H."/>
            <person name="Schaeffer S.W."/>
            <person name="Schatz M.C."/>
            <person name="Schlenke T."/>
            <person name="Schwartz R."/>
            <person name="Segarra C."/>
            <person name="Singh R.S."/>
            <person name="Sirot L."/>
            <person name="Sirota M."/>
            <person name="Sisneros N.B."/>
            <person name="Smith C.D."/>
            <person name="Smith T.F."/>
            <person name="Spieth J."/>
            <person name="Stage D.E."/>
            <person name="Stark A."/>
            <person name="Stephan W."/>
            <person name="Strausberg R.L."/>
            <person name="Strempel S."/>
            <person name="Sturgill D."/>
            <person name="Sutton G."/>
            <person name="Sutton G.G."/>
            <person name="Tao W."/>
            <person name="Teichmann S."/>
            <person name="Tobari Y.N."/>
            <person name="Tomimura Y."/>
            <person name="Tsolas J.M."/>
            <person name="Valente V.L."/>
            <person name="Venter E."/>
            <person name="Venter J.C."/>
            <person name="Vicario S."/>
            <person name="Vieira F.G."/>
            <person name="Vilella A.J."/>
            <person name="Villasante A."/>
            <person name="Walenz B."/>
            <person name="Wang J."/>
            <person name="Wasserman M."/>
            <person name="Watts T."/>
            <person name="Wilson D."/>
            <person name="Wilson R.K."/>
            <person name="Wing R.A."/>
            <person name="Wolfner M.F."/>
            <person name="Wong A."/>
            <person name="Wong G.K."/>
            <person name="Wu C.I."/>
            <person name="Wu G."/>
            <person name="Yamamoto D."/>
            <person name="Yang H.P."/>
            <person name="Yang S.P."/>
            <person name="Yorke J.A."/>
            <person name="Yoshida K."/>
            <person name="Zdobnov E."/>
            <person name="Zhang P."/>
            <person name="Zhang Y."/>
            <person name="Zimin A.V."/>
            <person name="Baldwin J."/>
            <person name="Abdouelleil A."/>
            <person name="Abdulkadir J."/>
            <person name="Abebe A."/>
            <person name="Abera B."/>
            <person name="Abreu J."/>
            <person name="Acer S.C."/>
            <person name="Aftuck L."/>
            <person name="Alexander A."/>
            <person name="An P."/>
            <person name="Anderson E."/>
            <person name="Anderson S."/>
            <person name="Arachi H."/>
            <person name="Azer M."/>
            <person name="Bachantsang P."/>
            <person name="Barry A."/>
            <person name="Bayul T."/>
            <person name="Berlin A."/>
            <person name="Bessette D."/>
            <person name="Bloom T."/>
            <person name="Blye J."/>
            <person name="Boguslavskiy L."/>
            <person name="Bonnet C."/>
            <person name="Boukhgalter B."/>
            <person name="Bourzgui I."/>
            <person name="Brown A."/>
            <person name="Cahill P."/>
            <person name="Channer S."/>
            <person name="Cheshatsang Y."/>
            <person name="Chuda L."/>
            <person name="Citroen M."/>
            <person name="Collymore A."/>
            <person name="Cooke P."/>
            <person name="Costello M."/>
            <person name="D'Aco K."/>
            <person name="Daza R."/>
            <person name="De Haan G."/>
            <person name="DeGray S."/>
            <person name="DeMaso C."/>
            <person name="Dhargay N."/>
            <person name="Dooley K."/>
            <person name="Dooley E."/>
            <person name="Doricent M."/>
            <person name="Dorje P."/>
            <person name="Dorjee K."/>
            <person name="Dupes A."/>
            <person name="Elong R."/>
            <person name="Falk J."/>
            <person name="Farina A."/>
            <person name="Faro S."/>
            <person name="Ferguson D."/>
            <person name="Fisher S."/>
            <person name="Foley C.D."/>
            <person name="Franke A."/>
            <person name="Friedrich D."/>
            <person name="Gadbois L."/>
            <person name="Gearin G."/>
            <person name="Gearin C.R."/>
            <person name="Giannoukos G."/>
            <person name="Goode T."/>
            <person name="Graham J."/>
            <person name="Grandbois E."/>
            <person name="Grewal S."/>
            <person name="Gyaltsen K."/>
            <person name="Hafez N."/>
            <person name="Hagos B."/>
            <person name="Hall J."/>
            <person name="Henson C."/>
            <person name="Hollinger A."/>
            <person name="Honan T."/>
            <person name="Huard M.D."/>
            <person name="Hughes L."/>
            <person name="Hurhula B."/>
            <person name="Husby M.E."/>
            <person name="Kamat A."/>
            <person name="Kanga B."/>
            <person name="Kashin S."/>
            <person name="Khazanovich D."/>
            <person name="Kisner P."/>
            <person name="Lance K."/>
            <person name="Lara M."/>
            <person name="Lee W."/>
            <person name="Lennon N."/>
            <person name="Letendre F."/>
            <person name="LeVine R."/>
            <person name="Lipovsky A."/>
            <person name="Liu X."/>
            <person name="Liu J."/>
            <person name="Liu S."/>
            <person name="Lokyitsang T."/>
            <person name="Lokyitsang Y."/>
            <person name="Lubonja R."/>
            <person name="Lui A."/>
            <person name="MacDonald P."/>
            <person name="Magnisalis V."/>
            <person name="Maru K."/>
            <person name="Matthews C."/>
            <person name="McCusker W."/>
            <person name="McDonough S."/>
            <person name="Mehta T."/>
            <person name="Meldrim J."/>
            <person name="Meneus L."/>
            <person name="Mihai O."/>
            <person name="Mihalev A."/>
            <person name="Mihova T."/>
            <person name="Mittelman R."/>
            <person name="Mlenga V."/>
            <person name="Montmayeur A."/>
            <person name="Mulrain L."/>
            <person name="Navidi A."/>
            <person name="Naylor J."/>
            <person name="Negash T."/>
            <person name="Nguyen T."/>
            <person name="Nguyen N."/>
            <person name="Nicol R."/>
            <person name="Norbu C."/>
            <person name="Norbu N."/>
            <person name="Novod N."/>
            <person name="O'Neill B."/>
            <person name="Osman S."/>
            <person name="Markiewicz E."/>
            <person name="Oyono O.L."/>
            <person name="Patti C."/>
            <person name="Phunkhang P."/>
            <person name="Pierre F."/>
            <person name="Priest M."/>
            <person name="Raghuraman S."/>
            <person name="Rege F."/>
            <person name="Reyes R."/>
            <person name="Rise C."/>
            <person name="Rogov P."/>
            <person name="Ross K."/>
            <person name="Ryan E."/>
            <person name="Settipalli S."/>
            <person name="Shea T."/>
            <person name="Sherpa N."/>
            <person name="Shi L."/>
            <person name="Shih D."/>
            <person name="Sparrow T."/>
            <person name="Spaulding J."/>
            <person name="Stalker J."/>
            <person name="Stange-Thomann N."/>
            <person name="Stavropoulos S."/>
            <person name="Stone C."/>
            <person name="Strader C."/>
            <person name="Tesfaye S."/>
            <person name="Thomson T."/>
            <person name="Thoulutsang Y."/>
            <person name="Thoulutsang D."/>
            <person name="Topham K."/>
            <person name="Topping I."/>
            <person name="Tsamla T."/>
            <person name="Vassiliev H."/>
            <person name="Vo A."/>
            <person name="Wangchuk T."/>
            <person name="Wangdi T."/>
            <person name="Weiand M."/>
            <person name="Wilkinson J."/>
            <person name="Wilson A."/>
            <person name="Yadav S."/>
            <person name="Young G."/>
            <person name="Yu Q."/>
            <person name="Zembek L."/>
            <person name="Zhong D."/>
            <person name="Zimmer A."/>
            <person name="Zwirko Z."/>
            <person name="Jaffe D.B."/>
            <person name="Alvarez P."/>
            <person name="Brockman W."/>
            <person name="Butler J."/>
            <person name="Chin C."/>
            <person name="Gnerre S."/>
            <person name="Grabherr M."/>
            <person name="Kleber M."/>
            <person name="Mauceli E."/>
            <person name="MacCallum I."/>
        </authorList>
    </citation>
    <scope>NUCLEOTIDE SEQUENCE [LARGE SCALE GENOMIC DNA]</scope>
    <source>
        <strain evidence="3">Rob3c / Tucson 14021-0248.25</strain>
    </source>
</reference>
<name>B4I9M1_DROSE</name>
<sequence length="250" mass="27404">MRKCNLQLQSDSRARDRAGERASELLSIAIAIAIAIAICKPDLSEICCVRFGCDCYCWLTDITEMCNWQPPKQPRNEIVKQTHRPRELSTQHSALSVEKRELPVENREQSESLSERHCSRNPTNILIETETETETETAAEIENKSPRAVQRSSSSNIGNIQIAMWVFLAAFESLQSHTRKNIGDHGAAGMWLANILSTLETGYSILRCRIHCPPVVAAGISGAAVVANLAAVFPSVAAAAACCSWPTNGI</sequence>
<gene>
    <name evidence="2" type="primary">Dsec\GM18931</name>
    <name evidence="2" type="ORF">Dsec_GM18931</name>
</gene>
<feature type="region of interest" description="Disordered" evidence="1">
    <location>
        <begin position="82"/>
        <end position="115"/>
    </location>
</feature>